<dbReference type="EMBL" id="QPJY01000001">
    <property type="protein sequence ID" value="RCX33494.1"/>
    <property type="molecule type" value="Genomic_DNA"/>
</dbReference>
<keyword evidence="5 9" id="KW-0169">Cobalamin biosynthesis</keyword>
<evidence type="ECO:0000256" key="6">
    <source>
        <dbReference type="ARBA" id="ARBA00022692"/>
    </source>
</evidence>
<keyword evidence="4 9" id="KW-1003">Cell membrane</keyword>
<proteinExistence type="inferred from homology"/>
<feature type="transmembrane region" description="Helical" evidence="9">
    <location>
        <begin position="160"/>
        <end position="177"/>
    </location>
</feature>
<keyword evidence="11" id="KW-1185">Reference proteome</keyword>
<dbReference type="GO" id="GO:0005886">
    <property type="term" value="C:plasma membrane"/>
    <property type="evidence" value="ECO:0007669"/>
    <property type="project" value="UniProtKB-SubCell"/>
</dbReference>
<dbReference type="PANTHER" id="PTHR34308">
    <property type="entry name" value="COBALAMIN BIOSYNTHESIS PROTEIN CBIB"/>
    <property type="match status" value="1"/>
</dbReference>
<evidence type="ECO:0000256" key="1">
    <source>
        <dbReference type="ARBA" id="ARBA00004651"/>
    </source>
</evidence>
<reference evidence="10 11" key="1">
    <citation type="submission" date="2018-07" db="EMBL/GenBank/DDBJ databases">
        <title>Genomic Encyclopedia of Type Strains, Phase IV (KMG-IV): sequencing the most valuable type-strain genomes for metagenomic binning, comparative biology and taxonomic classification.</title>
        <authorList>
            <person name="Goeker M."/>
        </authorList>
    </citation>
    <scope>NUCLEOTIDE SEQUENCE [LARGE SCALE GENOMIC DNA]</scope>
    <source>
        <strain evidence="10 11">DSM 26407</strain>
    </source>
</reference>
<dbReference type="NCBIfam" id="TIGR00380">
    <property type="entry name" value="cobal_cbiB"/>
    <property type="match status" value="1"/>
</dbReference>
<evidence type="ECO:0000256" key="5">
    <source>
        <dbReference type="ARBA" id="ARBA00022573"/>
    </source>
</evidence>
<dbReference type="HAMAP" id="MF_00024">
    <property type="entry name" value="CobD_CbiB"/>
    <property type="match status" value="1"/>
</dbReference>
<comment type="caution">
    <text evidence="10">The sequence shown here is derived from an EMBL/GenBank/DDBJ whole genome shotgun (WGS) entry which is preliminary data.</text>
</comment>
<evidence type="ECO:0000313" key="11">
    <source>
        <dbReference type="Proteomes" id="UP000252707"/>
    </source>
</evidence>
<dbReference type="GO" id="GO:0015420">
    <property type="term" value="F:ABC-type vitamin B12 transporter activity"/>
    <property type="evidence" value="ECO:0007669"/>
    <property type="project" value="UniProtKB-UniRule"/>
</dbReference>
<comment type="function">
    <text evidence="9">Converts cobyric acid to cobinamide by the addition of aminopropanol on the F carboxylic group.</text>
</comment>
<comment type="similarity">
    <text evidence="3 9">Belongs to the CobD/CbiB family.</text>
</comment>
<dbReference type="GO" id="GO:0009236">
    <property type="term" value="P:cobalamin biosynthetic process"/>
    <property type="evidence" value="ECO:0007669"/>
    <property type="project" value="UniProtKB-UniRule"/>
</dbReference>
<keyword evidence="6 9" id="KW-0812">Transmembrane</keyword>
<protein>
    <recommendedName>
        <fullName evidence="9">Cobalamin biosynthesis protein CobD</fullName>
    </recommendedName>
</protein>
<evidence type="ECO:0000256" key="3">
    <source>
        <dbReference type="ARBA" id="ARBA00006263"/>
    </source>
</evidence>
<evidence type="ECO:0000256" key="2">
    <source>
        <dbReference type="ARBA" id="ARBA00004953"/>
    </source>
</evidence>
<evidence type="ECO:0000256" key="4">
    <source>
        <dbReference type="ARBA" id="ARBA00022475"/>
    </source>
</evidence>
<sequence>MIPAPLAAAGVCAAAVLLDRFLGEPRRGHPLVGFGRLAAAIERRFNPADCRDSPRARTAGLAAVFLLVAPFTLLAGLAARGAAAPLVEALLLYLAIGARSLAEHARAVATPLAAGDLPAARARVAWLVSRETEGLEEGEVAAAATESVLENGADAVFAPLFWYLLAGAPGVVLHRLVNTLDAMWGYRTGRYRRFGWAAARLDDGLGWLPARATALTYTVLGHARTALACWRWQAPAWESPNAGPVMAAGAGALRVRLGGAASYHGERRVRPRLGAGEPPRAADIGRALALVRHGIWLWLAVILAVALAGGAAGA</sequence>
<evidence type="ECO:0000313" key="10">
    <source>
        <dbReference type="EMBL" id="RCX33494.1"/>
    </source>
</evidence>
<dbReference type="InterPro" id="IPR004485">
    <property type="entry name" value="Cobalamin_biosynth_CobD/CbiB"/>
</dbReference>
<dbReference type="UniPathway" id="UPA00148"/>
<dbReference type="PANTHER" id="PTHR34308:SF1">
    <property type="entry name" value="COBALAMIN BIOSYNTHESIS PROTEIN CBIB"/>
    <property type="match status" value="1"/>
</dbReference>
<comment type="pathway">
    <text evidence="2 9">Cofactor biosynthesis; adenosylcobalamin biosynthesis.</text>
</comment>
<feature type="transmembrane region" description="Helical" evidence="9">
    <location>
        <begin position="295"/>
        <end position="313"/>
    </location>
</feature>
<dbReference type="Pfam" id="PF03186">
    <property type="entry name" value="CobD_Cbib"/>
    <property type="match status" value="1"/>
</dbReference>
<evidence type="ECO:0000256" key="8">
    <source>
        <dbReference type="ARBA" id="ARBA00023136"/>
    </source>
</evidence>
<keyword evidence="7 9" id="KW-1133">Transmembrane helix</keyword>
<accession>A0A369CNP3</accession>
<dbReference type="Proteomes" id="UP000252707">
    <property type="component" value="Unassembled WGS sequence"/>
</dbReference>
<organism evidence="10 11">
    <name type="scientific">Thioalbus denitrificans</name>
    <dbReference type="NCBI Taxonomy" id="547122"/>
    <lineage>
        <taxon>Bacteria</taxon>
        <taxon>Pseudomonadati</taxon>
        <taxon>Pseudomonadota</taxon>
        <taxon>Gammaproteobacteria</taxon>
        <taxon>Chromatiales</taxon>
        <taxon>Ectothiorhodospiraceae</taxon>
        <taxon>Thioalbus</taxon>
    </lineage>
</organism>
<dbReference type="AlphaFoldDB" id="A0A369CNP3"/>
<dbReference type="GO" id="GO:0048472">
    <property type="term" value="F:threonine-phosphate decarboxylase activity"/>
    <property type="evidence" value="ECO:0007669"/>
    <property type="project" value="InterPro"/>
</dbReference>
<comment type="subcellular location">
    <subcellularLocation>
        <location evidence="1 9">Cell membrane</location>
        <topology evidence="1 9">Multi-pass membrane protein</topology>
    </subcellularLocation>
</comment>
<comment type="caution">
    <text evidence="9">Lacks conserved residue(s) required for the propagation of feature annotation.</text>
</comment>
<name>A0A369CNP3_9GAMM</name>
<keyword evidence="8 9" id="KW-0472">Membrane</keyword>
<evidence type="ECO:0000256" key="7">
    <source>
        <dbReference type="ARBA" id="ARBA00022989"/>
    </source>
</evidence>
<gene>
    <name evidence="9" type="primary">cobD</name>
    <name evidence="10" type="ORF">DFQ59_101798</name>
</gene>
<feature type="transmembrane region" description="Helical" evidence="9">
    <location>
        <begin position="59"/>
        <end position="79"/>
    </location>
</feature>
<evidence type="ECO:0000256" key="9">
    <source>
        <dbReference type="HAMAP-Rule" id="MF_00024"/>
    </source>
</evidence>